<feature type="region of interest" description="Disordered" evidence="1">
    <location>
        <begin position="113"/>
        <end position="137"/>
    </location>
</feature>
<dbReference type="WBParaSite" id="PSAMB.scaffold1423size31675.g13082.t1">
    <property type="protein sequence ID" value="PSAMB.scaffold1423size31675.g13082.t1"/>
    <property type="gene ID" value="PSAMB.scaffold1423size31675.g13082"/>
</dbReference>
<keyword evidence="2" id="KW-1185">Reference proteome</keyword>
<dbReference type="Proteomes" id="UP000887566">
    <property type="component" value="Unplaced"/>
</dbReference>
<evidence type="ECO:0000313" key="3">
    <source>
        <dbReference type="WBParaSite" id="PSAMB.scaffold1423size31675.g13082.t1"/>
    </source>
</evidence>
<organism evidence="2 3">
    <name type="scientific">Plectus sambesii</name>
    <dbReference type="NCBI Taxonomy" id="2011161"/>
    <lineage>
        <taxon>Eukaryota</taxon>
        <taxon>Metazoa</taxon>
        <taxon>Ecdysozoa</taxon>
        <taxon>Nematoda</taxon>
        <taxon>Chromadorea</taxon>
        <taxon>Plectida</taxon>
        <taxon>Plectina</taxon>
        <taxon>Plectoidea</taxon>
        <taxon>Plectidae</taxon>
        <taxon>Plectus</taxon>
    </lineage>
</organism>
<feature type="compositionally biased region" description="Polar residues" evidence="1">
    <location>
        <begin position="48"/>
        <end position="61"/>
    </location>
</feature>
<name>A0A914V0R2_9BILA</name>
<proteinExistence type="predicted"/>
<evidence type="ECO:0000313" key="2">
    <source>
        <dbReference type="Proteomes" id="UP000887566"/>
    </source>
</evidence>
<feature type="region of interest" description="Disordered" evidence="1">
    <location>
        <begin position="48"/>
        <end position="77"/>
    </location>
</feature>
<sequence>MTSILLLRTPARRDGRANSVVRRVSTGRLPQRRQPLSVGPVSHQLSSAFCSADSQSDSTVDPTADETESAGRPRFAQRSQECVAFGKRTTGLLHVCALASNRILRTALTALNTRPGRRSSSSPLSELTKQIALRSHS</sequence>
<dbReference type="AlphaFoldDB" id="A0A914V0R2"/>
<evidence type="ECO:0000256" key="1">
    <source>
        <dbReference type="SAM" id="MobiDB-lite"/>
    </source>
</evidence>
<protein>
    <submittedName>
        <fullName evidence="3">Uncharacterized protein</fullName>
    </submittedName>
</protein>
<accession>A0A914V0R2</accession>
<reference evidence="3" key="1">
    <citation type="submission" date="2022-11" db="UniProtKB">
        <authorList>
            <consortium name="WormBaseParasite"/>
        </authorList>
    </citation>
    <scope>IDENTIFICATION</scope>
</reference>